<organism evidence="1 2">
    <name type="scientific">Colletotrichum trifolii</name>
    <dbReference type="NCBI Taxonomy" id="5466"/>
    <lineage>
        <taxon>Eukaryota</taxon>
        <taxon>Fungi</taxon>
        <taxon>Dikarya</taxon>
        <taxon>Ascomycota</taxon>
        <taxon>Pezizomycotina</taxon>
        <taxon>Sordariomycetes</taxon>
        <taxon>Hypocreomycetidae</taxon>
        <taxon>Glomerellales</taxon>
        <taxon>Glomerellaceae</taxon>
        <taxon>Colletotrichum</taxon>
        <taxon>Colletotrichum orbiculare species complex</taxon>
    </lineage>
</organism>
<dbReference type="Proteomes" id="UP000295703">
    <property type="component" value="Unassembled WGS sequence"/>
</dbReference>
<dbReference type="EMBL" id="RYZW01000015">
    <property type="protein sequence ID" value="TDZ67746.1"/>
    <property type="molecule type" value="Genomic_DNA"/>
</dbReference>
<protein>
    <submittedName>
        <fullName evidence="1">Uncharacterized protein</fullName>
    </submittedName>
</protein>
<accession>A0A4R8RTM4</accession>
<keyword evidence="2" id="KW-1185">Reference proteome</keyword>
<evidence type="ECO:0000313" key="2">
    <source>
        <dbReference type="Proteomes" id="UP000295703"/>
    </source>
</evidence>
<evidence type="ECO:0000313" key="1">
    <source>
        <dbReference type="EMBL" id="TDZ67746.1"/>
    </source>
</evidence>
<name>A0A4R8RTM4_COLTR</name>
<dbReference type="InterPro" id="IPR029044">
    <property type="entry name" value="Nucleotide-diphossugar_trans"/>
</dbReference>
<reference evidence="1 2" key="1">
    <citation type="submission" date="2018-12" db="EMBL/GenBank/DDBJ databases">
        <title>Genome sequence and assembly of Colletotrichum trifolii.</title>
        <authorList>
            <person name="Gan P."/>
            <person name="Shirasu K."/>
        </authorList>
    </citation>
    <scope>NUCLEOTIDE SEQUENCE [LARGE SCALE GENOMIC DNA]</scope>
    <source>
        <strain evidence="1 2">543-2</strain>
    </source>
</reference>
<gene>
    <name evidence="1" type="ORF">CTRI78_v002752</name>
</gene>
<proteinExistence type="predicted"/>
<comment type="caution">
    <text evidence="1">The sequence shown here is derived from an EMBL/GenBank/DDBJ whole genome shotgun (WGS) entry which is preliminary data.</text>
</comment>
<sequence length="361" mass="41219">MEGTQSGHFPLAIKFFQSLMCLCTDHNKIDIHVVVSDSNEAEMFRDALDGLAECGERFSIFPVPPSNVNGPKPKVNIVNVYDILPPTLLSMATGNVTGADTSALLEERGKFQYQTIKKLAAAIELQYDWALWLDSEAIVVRPFSFRQTFDTYIKTPTLWRSRMTNSDFMRWNMETSAKILNRDLASFGERYWNLESVEWIFEKAIITDLVKWVEKEHHKDFWTAWVTGGGPFEVNLYNMHLQARKLETTDALFTKYTIVETEREMERFGLGPAKPVMDQLSGTGLLERGYRLLQVNGIAPGFSAMLRNYGQRLFRMDDLDVAPPDVIDQFLLDTPLDILCSGAPPLHEWWAKRNKSTVTTT</sequence>
<dbReference type="SUPFAM" id="SSF53448">
    <property type="entry name" value="Nucleotide-diphospho-sugar transferases"/>
    <property type="match status" value="1"/>
</dbReference>
<dbReference type="AlphaFoldDB" id="A0A4R8RTM4"/>